<reference evidence="3" key="1">
    <citation type="submission" date="2011-05" db="EMBL/GenBank/DDBJ databases">
        <authorList>
            <person name="Richards S.R."/>
            <person name="Qu J."/>
            <person name="Jiang H."/>
            <person name="Jhangiani S.N."/>
            <person name="Agravi P."/>
            <person name="Goodspeed R."/>
            <person name="Gross S."/>
            <person name="Mandapat C."/>
            <person name="Jackson L."/>
            <person name="Mathew T."/>
            <person name="Pu L."/>
            <person name="Thornton R."/>
            <person name="Saada N."/>
            <person name="Wilczek-Boney K.B."/>
            <person name="Lee S."/>
            <person name="Kovar C."/>
            <person name="Wu Y."/>
            <person name="Scherer S.E."/>
            <person name="Worley K.C."/>
            <person name="Muzny D.M."/>
            <person name="Gibbs R."/>
        </authorList>
    </citation>
    <scope>NUCLEOTIDE SEQUENCE</scope>
    <source>
        <strain evidence="3">Brora</strain>
    </source>
</reference>
<keyword evidence="1" id="KW-0472">Membrane</keyword>
<evidence type="ECO:0000313" key="2">
    <source>
        <dbReference type="EnsemblMetazoa" id="SMAR013697-PA"/>
    </source>
</evidence>
<feature type="transmembrane region" description="Helical" evidence="1">
    <location>
        <begin position="6"/>
        <end position="26"/>
    </location>
</feature>
<proteinExistence type="predicted"/>
<keyword evidence="3" id="KW-1185">Reference proteome</keyword>
<sequence length="39" mass="4152">MHCSESISIGISSVVGIALCSLLQLWKIFIKTSPDSSSI</sequence>
<dbReference type="EnsemblMetazoa" id="SMAR013697-RA">
    <property type="protein sequence ID" value="SMAR013697-PA"/>
    <property type="gene ID" value="SMAR013697"/>
</dbReference>
<dbReference type="AlphaFoldDB" id="T1JIL6"/>
<keyword evidence="1" id="KW-1133">Transmembrane helix</keyword>
<evidence type="ECO:0000256" key="1">
    <source>
        <dbReference type="SAM" id="Phobius"/>
    </source>
</evidence>
<protein>
    <submittedName>
        <fullName evidence="2">Uncharacterized protein</fullName>
    </submittedName>
</protein>
<organism evidence="2 3">
    <name type="scientific">Strigamia maritima</name>
    <name type="common">European centipede</name>
    <name type="synonym">Geophilus maritimus</name>
    <dbReference type="NCBI Taxonomy" id="126957"/>
    <lineage>
        <taxon>Eukaryota</taxon>
        <taxon>Metazoa</taxon>
        <taxon>Ecdysozoa</taxon>
        <taxon>Arthropoda</taxon>
        <taxon>Myriapoda</taxon>
        <taxon>Chilopoda</taxon>
        <taxon>Pleurostigmophora</taxon>
        <taxon>Geophilomorpha</taxon>
        <taxon>Linotaeniidae</taxon>
        <taxon>Strigamia</taxon>
    </lineage>
</organism>
<accession>T1JIL6</accession>
<dbReference type="EMBL" id="JH431841">
    <property type="status" value="NOT_ANNOTATED_CDS"/>
    <property type="molecule type" value="Genomic_DNA"/>
</dbReference>
<dbReference type="HOGENOM" id="CLU_3320584_0_0_1"/>
<evidence type="ECO:0000313" key="3">
    <source>
        <dbReference type="Proteomes" id="UP000014500"/>
    </source>
</evidence>
<keyword evidence="1" id="KW-0812">Transmembrane</keyword>
<name>T1JIL6_STRMM</name>
<reference evidence="2" key="2">
    <citation type="submission" date="2015-02" db="UniProtKB">
        <authorList>
            <consortium name="EnsemblMetazoa"/>
        </authorList>
    </citation>
    <scope>IDENTIFICATION</scope>
</reference>
<dbReference type="Proteomes" id="UP000014500">
    <property type="component" value="Unassembled WGS sequence"/>
</dbReference>